<keyword evidence="9" id="KW-0238">DNA-binding</keyword>
<feature type="compositionally biased region" description="Basic and acidic residues" evidence="10">
    <location>
        <begin position="465"/>
        <end position="475"/>
    </location>
</feature>
<keyword evidence="13" id="KW-1185">Reference proteome</keyword>
<dbReference type="PANTHER" id="PTHR10537">
    <property type="entry name" value="DNA PRIMASE LARGE SUBUNIT"/>
    <property type="match status" value="1"/>
</dbReference>
<evidence type="ECO:0000313" key="13">
    <source>
        <dbReference type="Proteomes" id="UP000198341"/>
    </source>
</evidence>
<dbReference type="AlphaFoldDB" id="K8F3S8"/>
<name>K8F3S8_9CHLO</name>
<feature type="compositionally biased region" description="Basic and acidic residues" evidence="10">
    <location>
        <begin position="1"/>
        <end position="17"/>
    </location>
</feature>
<evidence type="ECO:0000256" key="2">
    <source>
        <dbReference type="ARBA" id="ARBA00010564"/>
    </source>
</evidence>
<dbReference type="GeneID" id="19012210"/>
<comment type="similarity">
    <text evidence="2">Belongs to the eukaryotic-type primase large subunit family.</text>
</comment>
<proteinExistence type="inferred from homology"/>
<evidence type="ECO:0000259" key="11">
    <source>
        <dbReference type="Pfam" id="PF04104"/>
    </source>
</evidence>
<evidence type="ECO:0000256" key="6">
    <source>
        <dbReference type="ARBA" id="ARBA00022723"/>
    </source>
</evidence>
<evidence type="ECO:0000256" key="8">
    <source>
        <dbReference type="ARBA" id="ARBA00023014"/>
    </source>
</evidence>
<evidence type="ECO:0000256" key="4">
    <source>
        <dbReference type="ARBA" id="ARBA00022515"/>
    </source>
</evidence>
<accession>K8F3S8</accession>
<feature type="region of interest" description="Disordered" evidence="10">
    <location>
        <begin position="460"/>
        <end position="500"/>
    </location>
</feature>
<dbReference type="GO" id="GO:0006269">
    <property type="term" value="P:DNA replication, synthesis of primer"/>
    <property type="evidence" value="ECO:0007669"/>
    <property type="project" value="UniProtKB-KW"/>
</dbReference>
<dbReference type="PANTHER" id="PTHR10537:SF3">
    <property type="entry name" value="DNA PRIMASE LARGE SUBUNIT"/>
    <property type="match status" value="1"/>
</dbReference>
<dbReference type="KEGG" id="bpg:Bathy13g02580"/>
<keyword evidence="5" id="KW-0235">DNA replication</keyword>
<gene>
    <name evidence="12" type="ordered locus">Bathy13g02580</name>
</gene>
<keyword evidence="4" id="KW-0639">Primosome</keyword>
<dbReference type="RefSeq" id="XP_007509622.1">
    <property type="nucleotide sequence ID" value="XM_007509560.1"/>
</dbReference>
<dbReference type="InterPro" id="IPR007238">
    <property type="entry name" value="DNA_primase_lsu_euk/arc"/>
</dbReference>
<dbReference type="EMBL" id="FO082266">
    <property type="protein sequence ID" value="CCO19425.1"/>
    <property type="molecule type" value="Genomic_DNA"/>
</dbReference>
<evidence type="ECO:0000256" key="5">
    <source>
        <dbReference type="ARBA" id="ARBA00022705"/>
    </source>
</evidence>
<evidence type="ECO:0000256" key="1">
    <source>
        <dbReference type="ARBA" id="ARBA00001966"/>
    </source>
</evidence>
<dbReference type="InterPro" id="IPR058560">
    <property type="entry name" value="DNA_primase_C"/>
</dbReference>
<reference evidence="12 13" key="1">
    <citation type="submission" date="2011-10" db="EMBL/GenBank/DDBJ databases">
        <authorList>
            <person name="Genoscope - CEA"/>
        </authorList>
    </citation>
    <scope>NUCLEOTIDE SEQUENCE [LARGE SCALE GENOMIC DNA]</scope>
    <source>
        <strain evidence="12 13">RCC 1105</strain>
    </source>
</reference>
<dbReference type="GO" id="GO:0006270">
    <property type="term" value="P:DNA replication initiation"/>
    <property type="evidence" value="ECO:0007669"/>
    <property type="project" value="TreeGrafter"/>
</dbReference>
<sequence>MLTEKEKREAKQLDRESYNVSLYDQPPNEDIKLEEFEKYALDRVRLLTAIENALSSGKKPEELQELIKEKTKSLKLEPKSIADEVSHYALRLAFCRTESLRRQFLTSEVQLFKARFREMKGADKAKFIEHELDYNSMDSKEFEKLKDELMDVLCQARSTGPRGKDREQWMMSEHKRSKYYKVKFENVYQLVKMRDVLVKKGFAYVHESAVDAIVMTEFRAKLSKNLGLAAKRWNAFVESDERARLVPVINSLRTKELGRSDYGSDNANGGPSGTGIVLNKELQRLAEESFPLCAKNLFKAVKHEHHLRHEGRRQLQLYLKGIGLPLEEALVFFKTEFTKKPGCNNEKFEKDYAYGVRHSYGKEGKRVDYTPHSCMKCIAANPSKGEYHGCPFKTFSEEALGAALSQMKIEPSKVTDIVKKAKNKHYQLACSDVFEAVHGGEFIEGGLHHPNQYYEQSRKVLNPKTNEDSDGKEKQAVPTPPQQKEEQTAAAAAAPKVVAA</sequence>
<evidence type="ECO:0000256" key="10">
    <source>
        <dbReference type="SAM" id="MobiDB-lite"/>
    </source>
</evidence>
<evidence type="ECO:0000256" key="7">
    <source>
        <dbReference type="ARBA" id="ARBA00023004"/>
    </source>
</evidence>
<dbReference type="GO" id="GO:0051539">
    <property type="term" value="F:4 iron, 4 sulfur cluster binding"/>
    <property type="evidence" value="ECO:0007669"/>
    <property type="project" value="UniProtKB-KW"/>
</dbReference>
<dbReference type="Pfam" id="PF26466">
    <property type="entry name" value="DNA_primase_lrg_N"/>
    <property type="match status" value="1"/>
</dbReference>
<evidence type="ECO:0000256" key="9">
    <source>
        <dbReference type="ARBA" id="ARBA00023125"/>
    </source>
</evidence>
<dbReference type="GO" id="GO:0003677">
    <property type="term" value="F:DNA binding"/>
    <property type="evidence" value="ECO:0007669"/>
    <property type="project" value="UniProtKB-KW"/>
</dbReference>
<dbReference type="Pfam" id="PF04104">
    <property type="entry name" value="DNA_primase_lrg"/>
    <property type="match status" value="1"/>
</dbReference>
<feature type="domain" description="DNA primase large subunit C-terminal" evidence="11">
    <location>
        <begin position="284"/>
        <end position="454"/>
    </location>
</feature>
<dbReference type="Proteomes" id="UP000198341">
    <property type="component" value="Chromosome 13"/>
</dbReference>
<organism evidence="12 13">
    <name type="scientific">Bathycoccus prasinos</name>
    <dbReference type="NCBI Taxonomy" id="41875"/>
    <lineage>
        <taxon>Eukaryota</taxon>
        <taxon>Viridiplantae</taxon>
        <taxon>Chlorophyta</taxon>
        <taxon>Mamiellophyceae</taxon>
        <taxon>Mamiellales</taxon>
        <taxon>Bathycoccaceae</taxon>
        <taxon>Bathycoccus</taxon>
    </lineage>
</organism>
<dbReference type="OrthoDB" id="421393at2759"/>
<feature type="region of interest" description="Disordered" evidence="10">
    <location>
        <begin position="1"/>
        <end position="21"/>
    </location>
</feature>
<keyword evidence="7" id="KW-0408">Iron</keyword>
<dbReference type="GO" id="GO:0046872">
    <property type="term" value="F:metal ion binding"/>
    <property type="evidence" value="ECO:0007669"/>
    <property type="project" value="UniProtKB-KW"/>
</dbReference>
<evidence type="ECO:0000313" key="12">
    <source>
        <dbReference type="EMBL" id="CCO19425.1"/>
    </source>
</evidence>
<dbReference type="InterPro" id="IPR016558">
    <property type="entry name" value="DNA_primase_lsu_euk"/>
</dbReference>
<dbReference type="CDD" id="cd07322">
    <property type="entry name" value="PriL_PriS_Eukaryotic"/>
    <property type="match status" value="1"/>
</dbReference>
<evidence type="ECO:0000256" key="3">
    <source>
        <dbReference type="ARBA" id="ARBA00022485"/>
    </source>
</evidence>
<dbReference type="Gene3D" id="1.20.930.80">
    <property type="match status" value="1"/>
</dbReference>
<dbReference type="STRING" id="41875.K8F3S8"/>
<comment type="cofactor">
    <cofactor evidence="1">
        <name>[4Fe-4S] cluster</name>
        <dbReference type="ChEBI" id="CHEBI:49883"/>
    </cofactor>
</comment>
<feature type="compositionally biased region" description="Low complexity" evidence="10">
    <location>
        <begin position="488"/>
        <end position="500"/>
    </location>
</feature>
<keyword evidence="3" id="KW-0004">4Fe-4S</keyword>
<protein>
    <recommendedName>
        <fullName evidence="11">DNA primase large subunit C-terminal domain-containing protein</fullName>
    </recommendedName>
</protein>
<keyword evidence="6" id="KW-0479">Metal-binding</keyword>
<dbReference type="eggNOG" id="KOG2267">
    <property type="taxonomic scope" value="Eukaryota"/>
</dbReference>
<dbReference type="GO" id="GO:0005658">
    <property type="term" value="C:alpha DNA polymerase:primase complex"/>
    <property type="evidence" value="ECO:0007669"/>
    <property type="project" value="UniProtKB-ARBA"/>
</dbReference>
<keyword evidence="8" id="KW-0411">Iron-sulfur</keyword>